<name>A0A1T4WV25_9FIRM</name>
<evidence type="ECO:0000313" key="6">
    <source>
        <dbReference type="Proteomes" id="UP000190286"/>
    </source>
</evidence>
<sequence length="323" mass="34098">MTKTIKRLLPAALAVLLAGCAMQPVDSTTTRYRVAFIAKNNRDSEFWDAVFTGAEAAATEYNLQLTITAPDDEEDYAAQNQLIADAVEDGAQAIVFSAIDYEANAAAIDAAAAAGVTVISVDSAVNSDNVAAYIGADNYGAGRMVAQSVLDGMEGALCVGLINYEVNGANGRDREQGARDAFAESGRARITAAVSTHPNAASARADTLAMLRTHPEINVLIALNETTAVGAAQAVQQMQRADDLWLAAFDSNIETIDALQTGTVDTLIVQNTYGMGYFGVESAYKLLAGQGSSVEKSNITATRTITRENMFAMDKQKALFPFG</sequence>
<dbReference type="RefSeq" id="WP_078784055.1">
    <property type="nucleotide sequence ID" value="NZ_DBEYTQ010000107.1"/>
</dbReference>
<dbReference type="Pfam" id="PF13407">
    <property type="entry name" value="Peripla_BP_4"/>
    <property type="match status" value="1"/>
</dbReference>
<dbReference type="PANTHER" id="PTHR30036:SF7">
    <property type="entry name" value="ABC TRANSPORTER PERIPLASMIC-BINDING PROTEIN YPHF"/>
    <property type="match status" value="1"/>
</dbReference>
<evidence type="ECO:0000259" key="4">
    <source>
        <dbReference type="Pfam" id="PF13407"/>
    </source>
</evidence>
<evidence type="ECO:0000256" key="1">
    <source>
        <dbReference type="ARBA" id="ARBA00004196"/>
    </source>
</evidence>
<dbReference type="InterPro" id="IPR025997">
    <property type="entry name" value="SBP_2_dom"/>
</dbReference>
<feature type="domain" description="Periplasmic binding protein" evidence="4">
    <location>
        <begin position="34"/>
        <end position="290"/>
    </location>
</feature>
<dbReference type="STRING" id="745368.SAMN02745178_01063"/>
<comment type="subcellular location">
    <subcellularLocation>
        <location evidence="1">Cell envelope</location>
    </subcellularLocation>
</comment>
<gene>
    <name evidence="5" type="ORF">SAMN02745178_01063</name>
</gene>
<dbReference type="AlphaFoldDB" id="A0A1T4WV25"/>
<dbReference type="InterPro" id="IPR050555">
    <property type="entry name" value="Bact_Solute-Bind_Prot2"/>
</dbReference>
<evidence type="ECO:0000313" key="5">
    <source>
        <dbReference type="EMBL" id="SKA81099.1"/>
    </source>
</evidence>
<reference evidence="5 6" key="1">
    <citation type="submission" date="2017-02" db="EMBL/GenBank/DDBJ databases">
        <authorList>
            <person name="Peterson S.W."/>
        </authorList>
    </citation>
    <scope>NUCLEOTIDE SEQUENCE [LARGE SCALE GENOMIC DNA]</scope>
    <source>
        <strain evidence="5 6">ATCC 27749</strain>
    </source>
</reference>
<dbReference type="GO" id="GO:0030246">
    <property type="term" value="F:carbohydrate binding"/>
    <property type="evidence" value="ECO:0007669"/>
    <property type="project" value="TreeGrafter"/>
</dbReference>
<keyword evidence="3" id="KW-0732">Signal</keyword>
<dbReference type="SUPFAM" id="SSF53822">
    <property type="entry name" value="Periplasmic binding protein-like I"/>
    <property type="match status" value="1"/>
</dbReference>
<dbReference type="OrthoDB" id="569491at2"/>
<evidence type="ECO:0000256" key="2">
    <source>
        <dbReference type="ARBA" id="ARBA00007639"/>
    </source>
</evidence>
<keyword evidence="6" id="KW-1185">Reference proteome</keyword>
<evidence type="ECO:0000256" key="3">
    <source>
        <dbReference type="SAM" id="SignalP"/>
    </source>
</evidence>
<feature type="signal peptide" evidence="3">
    <location>
        <begin position="1"/>
        <end position="23"/>
    </location>
</feature>
<dbReference type="PROSITE" id="PS51257">
    <property type="entry name" value="PROKAR_LIPOPROTEIN"/>
    <property type="match status" value="1"/>
</dbReference>
<accession>A0A1T4WV25</accession>
<dbReference type="GeneID" id="93337540"/>
<organism evidence="5 6">
    <name type="scientific">Gemmiger formicilis</name>
    <dbReference type="NCBI Taxonomy" id="745368"/>
    <lineage>
        <taxon>Bacteria</taxon>
        <taxon>Bacillati</taxon>
        <taxon>Bacillota</taxon>
        <taxon>Clostridia</taxon>
        <taxon>Eubacteriales</taxon>
        <taxon>Gemmiger</taxon>
    </lineage>
</organism>
<feature type="chain" id="PRO_5039113832" evidence="3">
    <location>
        <begin position="24"/>
        <end position="323"/>
    </location>
</feature>
<dbReference type="PANTHER" id="PTHR30036">
    <property type="entry name" value="D-XYLOSE-BINDING PERIPLASMIC PROTEIN"/>
    <property type="match status" value="1"/>
</dbReference>
<protein>
    <submittedName>
        <fullName evidence="5">Ribose transport system substrate-binding protein</fullName>
    </submittedName>
</protein>
<dbReference type="Proteomes" id="UP000190286">
    <property type="component" value="Unassembled WGS sequence"/>
</dbReference>
<dbReference type="InterPro" id="IPR028082">
    <property type="entry name" value="Peripla_BP_I"/>
</dbReference>
<dbReference type="EMBL" id="FUYF01000004">
    <property type="protein sequence ID" value="SKA81099.1"/>
    <property type="molecule type" value="Genomic_DNA"/>
</dbReference>
<dbReference type="Gene3D" id="3.40.50.2300">
    <property type="match status" value="2"/>
</dbReference>
<dbReference type="GO" id="GO:0030288">
    <property type="term" value="C:outer membrane-bounded periplasmic space"/>
    <property type="evidence" value="ECO:0007669"/>
    <property type="project" value="TreeGrafter"/>
</dbReference>
<proteinExistence type="inferred from homology"/>
<comment type="similarity">
    <text evidence="2">Belongs to the bacterial solute-binding protein 2 family.</text>
</comment>